<feature type="binding site" evidence="9">
    <location>
        <position position="239"/>
    </location>
    <ligand>
        <name>cob(II)alamin</name>
        <dbReference type="ChEBI" id="CHEBI:16304"/>
    </ligand>
</feature>
<evidence type="ECO:0000256" key="1">
    <source>
        <dbReference type="ARBA" id="ARBA00022485"/>
    </source>
</evidence>
<keyword evidence="9" id="KW-0170">Cobalt</keyword>
<feature type="active site" description="Proton donor" evidence="9">
    <location>
        <position position="157"/>
    </location>
</feature>
<sequence>MVTSTSDQPRPRRKGPPRDLDTAGWSAAIRAEALALGFDAVGFAPARLPDAAGAALDRFIDLGRHGEMGWLADRRAWRRDPTAMWPDARSAIVVAQAYTPALDPDAAPLANLARPDRGNISVYARGDDYHAVVKARMKRLGRWLWDESAMPLKVFVDTAPVMEKPLAALAGLGWQGRHTNLVSRRLGSWSFLGVVLTALDVAHDQPHADRCGSCHACLDACPTGAFPAPYQIDARRCISYLTIELDGPLPVEFRGAMGNRIYGCDDCLAVCPWNKFAAASSEMRLQARPALTAPALADLAGLDDAAFRALFAKTAIKRIGRDRFVRNVAIAIGNSGDPALVPALMALLDDPAAQVRAMAVWAAARLLPAPALRAEAARRAPAETDEDVLAEWRRAVAADKEPDA</sequence>
<evidence type="ECO:0000256" key="2">
    <source>
        <dbReference type="ARBA" id="ARBA00022490"/>
    </source>
</evidence>
<comment type="caution">
    <text evidence="9">Lacks conserved residue(s) required for the propagation of feature annotation.</text>
</comment>
<feature type="binding site" evidence="9">
    <location>
        <position position="211"/>
    </location>
    <ligand>
        <name>[4Fe-4S] cluster</name>
        <dbReference type="ChEBI" id="CHEBI:49883"/>
        <label>1</label>
    </ligand>
</feature>
<evidence type="ECO:0000256" key="8">
    <source>
        <dbReference type="ARBA" id="ARBA00023014"/>
    </source>
</evidence>
<comment type="function">
    <text evidence="9">Catalyzes the conversion of epoxyqueuosine (oQ) to queuosine (Q), which is a hypermodified base found in the wobble positions of tRNA(Asp), tRNA(Asn), tRNA(His) and tRNA(Tyr).</text>
</comment>
<dbReference type="EC" id="1.17.99.6" evidence="9"/>
<feature type="binding site" evidence="9">
    <location>
        <position position="214"/>
    </location>
    <ligand>
        <name>[4Fe-4S] cluster</name>
        <dbReference type="ChEBI" id="CHEBI:49883"/>
        <label>1</label>
    </ligand>
</feature>
<keyword evidence="8 9" id="KW-0411">Iron-sulfur</keyword>
<feature type="domain" description="4Fe-4S ferredoxin-type" evidence="11">
    <location>
        <begin position="202"/>
        <end position="231"/>
    </location>
</feature>
<keyword evidence="13" id="KW-1185">Reference proteome</keyword>
<evidence type="ECO:0000256" key="6">
    <source>
        <dbReference type="ARBA" id="ARBA00023002"/>
    </source>
</evidence>
<dbReference type="InterPro" id="IPR016024">
    <property type="entry name" value="ARM-type_fold"/>
</dbReference>
<feature type="binding site" evidence="9">
    <location>
        <position position="267"/>
    </location>
    <ligand>
        <name>[4Fe-4S] cluster</name>
        <dbReference type="ChEBI" id="CHEBI:49883"/>
        <label>2</label>
    </ligand>
</feature>
<feature type="binding site" evidence="9">
    <location>
        <position position="78"/>
    </location>
    <ligand>
        <name>cob(II)alamin</name>
        <dbReference type="ChEBI" id="CHEBI:16304"/>
    </ligand>
</feature>
<keyword evidence="5 9" id="KW-0671">Queuosine biosynthesis</keyword>
<dbReference type="EMBL" id="BMDZ01000013">
    <property type="protein sequence ID" value="GGB35174.1"/>
    <property type="molecule type" value="Genomic_DNA"/>
</dbReference>
<keyword evidence="2 9" id="KW-0963">Cytoplasm</keyword>
<dbReference type="RefSeq" id="WP_188576495.1">
    <property type="nucleotide sequence ID" value="NZ_BMDZ01000013.1"/>
</dbReference>
<dbReference type="InterPro" id="IPR004453">
    <property type="entry name" value="QueG"/>
</dbReference>
<evidence type="ECO:0000259" key="11">
    <source>
        <dbReference type="PROSITE" id="PS51379"/>
    </source>
</evidence>
<feature type="binding site" evidence="9">
    <location>
        <position position="217"/>
    </location>
    <ligand>
        <name>[4Fe-4S] cluster</name>
        <dbReference type="ChEBI" id="CHEBI:49883"/>
        <label>1</label>
    </ligand>
</feature>
<keyword evidence="4 9" id="KW-0479">Metal-binding</keyword>
<feature type="binding site" evidence="9">
    <location>
        <position position="157"/>
    </location>
    <ligand>
        <name>cob(II)alamin</name>
        <dbReference type="ChEBI" id="CHEBI:16304"/>
    </ligand>
</feature>
<dbReference type="SUPFAM" id="SSF46548">
    <property type="entry name" value="alpha-helical ferredoxin"/>
    <property type="match status" value="1"/>
</dbReference>
<evidence type="ECO:0000256" key="4">
    <source>
        <dbReference type="ARBA" id="ARBA00022723"/>
    </source>
</evidence>
<evidence type="ECO:0000313" key="13">
    <source>
        <dbReference type="Proteomes" id="UP000603352"/>
    </source>
</evidence>
<keyword evidence="6 9" id="KW-0560">Oxidoreductase</keyword>
<dbReference type="InterPro" id="IPR011989">
    <property type="entry name" value="ARM-like"/>
</dbReference>
<evidence type="ECO:0000256" key="5">
    <source>
        <dbReference type="ARBA" id="ARBA00022785"/>
    </source>
</evidence>
<dbReference type="Pfam" id="PF13484">
    <property type="entry name" value="Fer4_16"/>
    <property type="match status" value="1"/>
</dbReference>
<evidence type="ECO:0000256" key="3">
    <source>
        <dbReference type="ARBA" id="ARBA00022694"/>
    </source>
</evidence>
<reference evidence="13" key="1">
    <citation type="journal article" date="2019" name="Int. J. Syst. Evol. Microbiol.">
        <title>The Global Catalogue of Microorganisms (GCM) 10K type strain sequencing project: providing services to taxonomists for standard genome sequencing and annotation.</title>
        <authorList>
            <consortium name="The Broad Institute Genomics Platform"/>
            <consortium name="The Broad Institute Genome Sequencing Center for Infectious Disease"/>
            <person name="Wu L."/>
            <person name="Ma J."/>
        </authorList>
    </citation>
    <scope>NUCLEOTIDE SEQUENCE [LARGE SCALE GENOMIC DNA]</scope>
    <source>
        <strain evidence="13">CGMCC 1.10188</strain>
    </source>
</reference>
<organism evidence="12 13">
    <name type="scientific">Tistrella bauzanensis</name>
    <dbReference type="NCBI Taxonomy" id="657419"/>
    <lineage>
        <taxon>Bacteria</taxon>
        <taxon>Pseudomonadati</taxon>
        <taxon>Pseudomonadota</taxon>
        <taxon>Alphaproteobacteria</taxon>
        <taxon>Geminicoccales</taxon>
        <taxon>Geminicoccaceae</taxon>
        <taxon>Tistrella</taxon>
    </lineage>
</organism>
<comment type="pathway">
    <text evidence="9">tRNA modification; tRNA-queuosine biosynthesis.</text>
</comment>
<keyword evidence="7 9" id="KW-0408">Iron</keyword>
<dbReference type="PROSITE" id="PS00198">
    <property type="entry name" value="4FE4S_FER_1"/>
    <property type="match status" value="1"/>
</dbReference>
<comment type="caution">
    <text evidence="12">The sequence shown here is derived from an EMBL/GenBank/DDBJ whole genome shotgun (WGS) entry which is preliminary data.</text>
</comment>
<feature type="binding site" evidence="9">
    <location>
        <position position="192"/>
    </location>
    <ligand>
        <name>cob(II)alamin</name>
        <dbReference type="ChEBI" id="CHEBI:16304"/>
    </ligand>
</feature>
<feature type="binding site" evidence="9">
    <location>
        <position position="271"/>
    </location>
    <ligand>
        <name>[4Fe-4S] cluster</name>
        <dbReference type="ChEBI" id="CHEBI:49883"/>
        <label>1</label>
    </ligand>
</feature>
<name>A0ABQ1IDC9_9PROT</name>
<dbReference type="HAMAP" id="MF_00916">
    <property type="entry name" value="QueG"/>
    <property type="match status" value="1"/>
</dbReference>
<dbReference type="PANTHER" id="PTHR30002">
    <property type="entry name" value="EPOXYQUEUOSINE REDUCTASE"/>
    <property type="match status" value="1"/>
</dbReference>
<dbReference type="PANTHER" id="PTHR30002:SF4">
    <property type="entry name" value="EPOXYQUEUOSINE REDUCTASE"/>
    <property type="match status" value="1"/>
</dbReference>
<feature type="binding site" evidence="9">
    <location>
        <position position="264"/>
    </location>
    <ligand>
        <name>[4Fe-4S] cluster</name>
        <dbReference type="ChEBI" id="CHEBI:49883"/>
        <label>2</label>
    </ligand>
</feature>
<keyword evidence="9" id="KW-0846">Cobalamin</keyword>
<dbReference type="Pfam" id="PF08331">
    <property type="entry name" value="QueG_DUF1730"/>
    <property type="match status" value="1"/>
</dbReference>
<dbReference type="InterPro" id="IPR013542">
    <property type="entry name" value="QueG_DUF1730"/>
</dbReference>
<evidence type="ECO:0000256" key="7">
    <source>
        <dbReference type="ARBA" id="ARBA00023004"/>
    </source>
</evidence>
<comment type="cofactor">
    <cofactor evidence="9">
        <name>[4Fe-4S] cluster</name>
        <dbReference type="ChEBI" id="CHEBI:49883"/>
    </cofactor>
    <text evidence="9">Binds 2 [4Fe-4S] clusters per monomer.</text>
</comment>
<dbReference type="Proteomes" id="UP000603352">
    <property type="component" value="Unassembled WGS sequence"/>
</dbReference>
<comment type="subunit">
    <text evidence="9">Monomer.</text>
</comment>
<dbReference type="InterPro" id="IPR017900">
    <property type="entry name" value="4Fe4S_Fe_S_CS"/>
</dbReference>
<dbReference type="NCBIfam" id="TIGR00276">
    <property type="entry name" value="tRNA epoxyqueuosine(34) reductase QueG"/>
    <property type="match status" value="1"/>
</dbReference>
<feature type="region of interest" description="Disordered" evidence="10">
    <location>
        <begin position="1"/>
        <end position="22"/>
    </location>
</feature>
<feature type="binding site" evidence="9">
    <location>
        <position position="237"/>
    </location>
    <ligand>
        <name>[4Fe-4S] cluster</name>
        <dbReference type="ChEBI" id="CHEBI:49883"/>
        <label>2</label>
    </ligand>
</feature>
<feature type="binding site" evidence="9">
    <location>
        <position position="221"/>
    </location>
    <ligand>
        <name>[4Fe-4S] cluster</name>
        <dbReference type="ChEBI" id="CHEBI:49883"/>
        <label>2</label>
    </ligand>
</feature>
<comment type="similarity">
    <text evidence="9">Belongs to the QueG family.</text>
</comment>
<dbReference type="SUPFAM" id="SSF48371">
    <property type="entry name" value="ARM repeat"/>
    <property type="match status" value="1"/>
</dbReference>
<evidence type="ECO:0000256" key="9">
    <source>
        <dbReference type="HAMAP-Rule" id="MF_00916"/>
    </source>
</evidence>
<proteinExistence type="inferred from homology"/>
<gene>
    <name evidence="9 12" type="primary">queG</name>
    <name evidence="12" type="ORF">GCM10011505_15760</name>
</gene>
<keyword evidence="3 9" id="KW-0819">tRNA processing</keyword>
<dbReference type="InterPro" id="IPR017896">
    <property type="entry name" value="4Fe4S_Fe-S-bd"/>
</dbReference>
<keyword evidence="1 9" id="KW-0004">4Fe-4S</keyword>
<dbReference type="Gene3D" id="1.25.10.10">
    <property type="entry name" value="Leucine-rich Repeat Variant"/>
    <property type="match status" value="1"/>
</dbReference>
<dbReference type="PROSITE" id="PS51379">
    <property type="entry name" value="4FE4S_FER_2"/>
    <property type="match status" value="1"/>
</dbReference>
<comment type="catalytic activity">
    <reaction evidence="9">
        <text>epoxyqueuosine(34) in tRNA + AH2 = queuosine(34) in tRNA + A + H2O</text>
        <dbReference type="Rhea" id="RHEA:32159"/>
        <dbReference type="Rhea" id="RHEA-COMP:18571"/>
        <dbReference type="Rhea" id="RHEA-COMP:18582"/>
        <dbReference type="ChEBI" id="CHEBI:13193"/>
        <dbReference type="ChEBI" id="CHEBI:15377"/>
        <dbReference type="ChEBI" id="CHEBI:17499"/>
        <dbReference type="ChEBI" id="CHEBI:194431"/>
        <dbReference type="ChEBI" id="CHEBI:194443"/>
        <dbReference type="EC" id="1.17.99.6"/>
    </reaction>
</comment>
<dbReference type="Gene3D" id="3.30.70.20">
    <property type="match status" value="1"/>
</dbReference>
<comment type="subcellular location">
    <subcellularLocation>
        <location evidence="9">Cytoplasm</location>
    </subcellularLocation>
</comment>
<comment type="cofactor">
    <cofactor evidence="9">
        <name>cob(II)alamin</name>
        <dbReference type="ChEBI" id="CHEBI:16304"/>
    </cofactor>
</comment>
<evidence type="ECO:0000256" key="10">
    <source>
        <dbReference type="SAM" id="MobiDB-lite"/>
    </source>
</evidence>
<feature type="binding site" evidence="9">
    <location>
        <begin position="264"/>
        <end position="265"/>
    </location>
    <ligand>
        <name>cob(II)alamin</name>
        <dbReference type="ChEBI" id="CHEBI:16304"/>
    </ligand>
</feature>
<protein>
    <recommendedName>
        <fullName evidence="9">Epoxyqueuosine reductase</fullName>
        <ecNumber evidence="9">1.17.99.6</ecNumber>
    </recommendedName>
    <alternativeName>
        <fullName evidence="9">Queuosine biosynthesis protein QueG</fullName>
    </alternativeName>
</protein>
<evidence type="ECO:0000313" key="12">
    <source>
        <dbReference type="EMBL" id="GGB35174.1"/>
    </source>
</evidence>
<feature type="binding site" evidence="9">
    <location>
        <position position="181"/>
    </location>
    <ligand>
        <name>cob(II)alamin</name>
        <dbReference type="ChEBI" id="CHEBI:16304"/>
    </ligand>
</feature>
<accession>A0ABQ1IDC9</accession>